<feature type="compositionally biased region" description="Basic and acidic residues" evidence="3">
    <location>
        <begin position="315"/>
        <end position="324"/>
    </location>
</feature>
<feature type="domain" description="CzcB-like barrel-sandwich hybrid" evidence="4">
    <location>
        <begin position="63"/>
        <end position="196"/>
    </location>
</feature>
<dbReference type="RefSeq" id="WP_244194083.1">
    <property type="nucleotide sequence ID" value="NZ_CABMNB010000015.1"/>
</dbReference>
<evidence type="ECO:0000313" key="7">
    <source>
        <dbReference type="Proteomes" id="UP001209276"/>
    </source>
</evidence>
<proteinExistence type="inferred from homology"/>
<keyword evidence="7" id="KW-1185">Reference proteome</keyword>
<feature type="region of interest" description="Disordered" evidence="3">
    <location>
        <begin position="403"/>
        <end position="445"/>
    </location>
</feature>
<evidence type="ECO:0000256" key="1">
    <source>
        <dbReference type="ARBA" id="ARBA00009477"/>
    </source>
</evidence>
<dbReference type="Pfam" id="PF25973">
    <property type="entry name" value="BSH_CzcB"/>
    <property type="match status" value="1"/>
</dbReference>
<dbReference type="InterPro" id="IPR058647">
    <property type="entry name" value="BSH_CzcB-like"/>
</dbReference>
<feature type="region of interest" description="Disordered" evidence="3">
    <location>
        <begin position="307"/>
        <end position="363"/>
    </location>
</feature>
<reference evidence="6 7" key="1">
    <citation type="submission" date="2022-05" db="EMBL/GenBank/DDBJ databases">
        <title>Genome Sequencing of Bee-Associated Microbes.</title>
        <authorList>
            <person name="Dunlap C."/>
        </authorList>
    </citation>
    <scope>NUCLEOTIDE SEQUENCE [LARGE SCALE GENOMIC DNA]</scope>
    <source>
        <strain evidence="6 7">NRRL B-14613</strain>
    </source>
</reference>
<dbReference type="NCBIfam" id="TIGR01730">
    <property type="entry name" value="RND_mfp"/>
    <property type="match status" value="1"/>
</dbReference>
<sequence length="445" mass="46855">MRSKWKLLLTAVVVITLCMAGYYWWYKQPKTDQTAALPSMARVVKGDLEVTVSGSGTVSPSNTAEVRSGDAGKIDKILYDVGDRVEKGAVLATFEKEDLTNEIEKQEIQLQKKELEFENLKTKYKEAGEEARPSIAVEIENMKLDLALAQKELEQKRADQAKEKAIKAPISGTVTALNINEGSQLNQSGSIATIVDYTQLQAVIQVDEMDIPSIKLKQQAALTFDALADTSIEGTVSAIADEGTASGGVSVFDVTIQLSSSQGVKSGMSVQAQIDVNSKSDVLLVPIEAVTQRSGKSYVTVWADQAGGAGDEAPQQERPERQRESGAGQNQAGGADSANRTERPDGDAAAWAGRGQAGVPSAGAGKLTEVATGINNESYFEIVSGLKEGEMVILPTVRASANSSQQSSFGGMGGFGGSAGRNGSYPSGGTRIPDGATRMPAGGGR</sequence>
<dbReference type="PANTHER" id="PTHR30469">
    <property type="entry name" value="MULTIDRUG RESISTANCE PROTEIN MDTA"/>
    <property type="match status" value="1"/>
</dbReference>
<feature type="domain" description="YknX-like beta-barrel" evidence="5">
    <location>
        <begin position="205"/>
        <end position="274"/>
    </location>
</feature>
<evidence type="ECO:0000259" key="4">
    <source>
        <dbReference type="Pfam" id="PF25973"/>
    </source>
</evidence>
<dbReference type="Gene3D" id="2.40.50.100">
    <property type="match status" value="1"/>
</dbReference>
<keyword evidence="2" id="KW-0175">Coiled coil</keyword>
<dbReference type="EMBL" id="JAMDMM010000056">
    <property type="protein sequence ID" value="MCY9610424.1"/>
    <property type="molecule type" value="Genomic_DNA"/>
</dbReference>
<dbReference type="GeneID" id="76995004"/>
<dbReference type="Pfam" id="PF25990">
    <property type="entry name" value="Beta-barrel_YknX"/>
    <property type="match status" value="1"/>
</dbReference>
<gene>
    <name evidence="6" type="ORF">M5W83_25055</name>
</gene>
<dbReference type="SUPFAM" id="SSF111369">
    <property type="entry name" value="HlyD-like secretion proteins"/>
    <property type="match status" value="1"/>
</dbReference>
<dbReference type="InterPro" id="IPR058636">
    <property type="entry name" value="Beta-barrel_YknX"/>
</dbReference>
<name>A0ABT4G2X9_PANTH</name>
<dbReference type="PANTHER" id="PTHR30469:SF33">
    <property type="entry name" value="SLR1207 PROTEIN"/>
    <property type="match status" value="1"/>
</dbReference>
<accession>A0ABT4G2X9</accession>
<comment type="similarity">
    <text evidence="1">Belongs to the membrane fusion protein (MFP) (TC 8.A.1) family.</text>
</comment>
<evidence type="ECO:0000256" key="3">
    <source>
        <dbReference type="SAM" id="MobiDB-lite"/>
    </source>
</evidence>
<evidence type="ECO:0000259" key="5">
    <source>
        <dbReference type="Pfam" id="PF25990"/>
    </source>
</evidence>
<organism evidence="6 7">
    <name type="scientific">Paenibacillus thiaminolyticus</name>
    <name type="common">Bacillus thiaminolyticus</name>
    <dbReference type="NCBI Taxonomy" id="49283"/>
    <lineage>
        <taxon>Bacteria</taxon>
        <taxon>Bacillati</taxon>
        <taxon>Bacillota</taxon>
        <taxon>Bacilli</taxon>
        <taxon>Bacillales</taxon>
        <taxon>Paenibacillaceae</taxon>
        <taxon>Paenibacillus</taxon>
    </lineage>
</organism>
<dbReference type="Gene3D" id="6.20.50.140">
    <property type="match status" value="1"/>
</dbReference>
<dbReference type="InterPro" id="IPR006143">
    <property type="entry name" value="RND_pump_MFP"/>
</dbReference>
<protein>
    <submittedName>
        <fullName evidence="6">Efflux RND transporter periplasmic adaptor subunit</fullName>
    </submittedName>
</protein>
<dbReference type="Proteomes" id="UP001209276">
    <property type="component" value="Unassembled WGS sequence"/>
</dbReference>
<comment type="caution">
    <text evidence="6">The sequence shown here is derived from an EMBL/GenBank/DDBJ whole genome shotgun (WGS) entry which is preliminary data.</text>
</comment>
<feature type="compositionally biased region" description="Gly residues" evidence="3">
    <location>
        <begin position="410"/>
        <end position="420"/>
    </location>
</feature>
<feature type="coiled-coil region" evidence="2">
    <location>
        <begin position="96"/>
        <end position="164"/>
    </location>
</feature>
<evidence type="ECO:0000256" key="2">
    <source>
        <dbReference type="SAM" id="Coils"/>
    </source>
</evidence>
<dbReference type="Gene3D" id="2.40.30.170">
    <property type="match status" value="1"/>
</dbReference>
<evidence type="ECO:0000313" key="6">
    <source>
        <dbReference type="EMBL" id="MCY9610424.1"/>
    </source>
</evidence>